<dbReference type="PANTHER" id="PTHR46481:SF2">
    <property type="entry name" value="BED-TYPE DOMAIN-CONTAINING PROTEIN"/>
    <property type="match status" value="1"/>
</dbReference>
<dbReference type="InterPro" id="IPR012337">
    <property type="entry name" value="RNaseH-like_sf"/>
</dbReference>
<dbReference type="EMBL" id="NBSK02000009">
    <property type="protein sequence ID" value="KAJ0187845.1"/>
    <property type="molecule type" value="Genomic_DNA"/>
</dbReference>
<evidence type="ECO:0000256" key="4">
    <source>
        <dbReference type="ARBA" id="ARBA00023015"/>
    </source>
</evidence>
<sequence length="364" mass="41683">MDKNNINIISSEPVNIIDDDDDMEEIDVDDDVHVEQNGGTTDKNQGRGRKHSIVWKHFNKPHPVPPEGARTACIHCKKSYVYEPSQNGTSAMLNHSRNLCKFDPLKCQKLGKQALAEIIIIIDELPFSFVEKEGFRYFCNVVRPELELQSRVTIARDILSLYVHEKNKLKELLRKSSQFVCLTTDAWTSCQNINYMVLTVHYIDGEWNLKKRILNFEVISNHKGDTIGKMVESCLITWGIEKVFTITVDNASSNDTTISFLKKKIQNWGHAVLDAQYLHMHCCAHVLNLIVCDGLKDYDPAIQVIRNVVRLEEDGHYARFFNVGPNILLNEVDAKKEYDVTRVGPPSDIDWDVAQAFMVFLKPY</sequence>
<gene>
    <name evidence="7" type="ORF">LSAT_V11C900506490</name>
</gene>
<name>A0A9R1UIX3_LACSA</name>
<keyword evidence="5" id="KW-0804">Transcription</keyword>
<organism evidence="7 8">
    <name type="scientific">Lactuca sativa</name>
    <name type="common">Garden lettuce</name>
    <dbReference type="NCBI Taxonomy" id="4236"/>
    <lineage>
        <taxon>Eukaryota</taxon>
        <taxon>Viridiplantae</taxon>
        <taxon>Streptophyta</taxon>
        <taxon>Embryophyta</taxon>
        <taxon>Tracheophyta</taxon>
        <taxon>Spermatophyta</taxon>
        <taxon>Magnoliopsida</taxon>
        <taxon>eudicotyledons</taxon>
        <taxon>Gunneridae</taxon>
        <taxon>Pentapetalae</taxon>
        <taxon>asterids</taxon>
        <taxon>campanulids</taxon>
        <taxon>Asterales</taxon>
        <taxon>Asteraceae</taxon>
        <taxon>Cichorioideae</taxon>
        <taxon>Cichorieae</taxon>
        <taxon>Lactucinae</taxon>
        <taxon>Lactuca</taxon>
    </lineage>
</organism>
<feature type="domain" description="BED-type" evidence="6">
    <location>
        <begin position="54"/>
        <end position="95"/>
    </location>
</feature>
<dbReference type="InterPro" id="IPR052035">
    <property type="entry name" value="ZnF_BED_domain_contain"/>
</dbReference>
<keyword evidence="8" id="KW-1185">Reference proteome</keyword>
<evidence type="ECO:0000313" key="8">
    <source>
        <dbReference type="Proteomes" id="UP000235145"/>
    </source>
</evidence>
<dbReference type="GO" id="GO:0008270">
    <property type="term" value="F:zinc ion binding"/>
    <property type="evidence" value="ECO:0007669"/>
    <property type="project" value="UniProtKB-KW"/>
</dbReference>
<dbReference type="SUPFAM" id="SSF53098">
    <property type="entry name" value="Ribonuclease H-like"/>
    <property type="match status" value="1"/>
</dbReference>
<evidence type="ECO:0000256" key="3">
    <source>
        <dbReference type="ARBA" id="ARBA00022833"/>
    </source>
</evidence>
<comment type="caution">
    <text evidence="7">The sequence shown here is derived from an EMBL/GenBank/DDBJ whole genome shotgun (WGS) entry which is preliminary data.</text>
</comment>
<reference evidence="7 8" key="1">
    <citation type="journal article" date="2017" name="Nat. Commun.">
        <title>Genome assembly with in vitro proximity ligation data and whole-genome triplication in lettuce.</title>
        <authorList>
            <person name="Reyes-Chin-Wo S."/>
            <person name="Wang Z."/>
            <person name="Yang X."/>
            <person name="Kozik A."/>
            <person name="Arikit S."/>
            <person name="Song C."/>
            <person name="Xia L."/>
            <person name="Froenicke L."/>
            <person name="Lavelle D.O."/>
            <person name="Truco M.J."/>
            <person name="Xia R."/>
            <person name="Zhu S."/>
            <person name="Xu C."/>
            <person name="Xu H."/>
            <person name="Xu X."/>
            <person name="Cox K."/>
            <person name="Korf I."/>
            <person name="Meyers B.C."/>
            <person name="Michelmore R.W."/>
        </authorList>
    </citation>
    <scope>NUCLEOTIDE SEQUENCE [LARGE SCALE GENOMIC DNA]</scope>
    <source>
        <strain evidence="8">cv. Salinas</strain>
        <tissue evidence="7">Seedlings</tissue>
    </source>
</reference>
<dbReference type="Proteomes" id="UP000235145">
    <property type="component" value="Unassembled WGS sequence"/>
</dbReference>
<keyword evidence="1" id="KW-0479">Metal-binding</keyword>
<keyword evidence="4" id="KW-0805">Transcription regulation</keyword>
<dbReference type="GO" id="GO:0003677">
    <property type="term" value="F:DNA binding"/>
    <property type="evidence" value="ECO:0007669"/>
    <property type="project" value="InterPro"/>
</dbReference>
<dbReference type="SMART" id="SM00614">
    <property type="entry name" value="ZnF_BED"/>
    <property type="match status" value="1"/>
</dbReference>
<dbReference type="SUPFAM" id="SSF140996">
    <property type="entry name" value="Hermes dimerisation domain"/>
    <property type="match status" value="1"/>
</dbReference>
<keyword evidence="2" id="KW-0863">Zinc-finger</keyword>
<evidence type="ECO:0000256" key="5">
    <source>
        <dbReference type="ARBA" id="ARBA00023163"/>
    </source>
</evidence>
<accession>A0A9R1UIX3</accession>
<evidence type="ECO:0000313" key="7">
    <source>
        <dbReference type="EMBL" id="KAJ0187845.1"/>
    </source>
</evidence>
<dbReference type="Pfam" id="PF02892">
    <property type="entry name" value="zf-BED"/>
    <property type="match status" value="1"/>
</dbReference>
<dbReference type="InterPro" id="IPR003656">
    <property type="entry name" value="Znf_BED"/>
</dbReference>
<keyword evidence="3" id="KW-0862">Zinc</keyword>
<evidence type="ECO:0000259" key="6">
    <source>
        <dbReference type="Pfam" id="PF02892"/>
    </source>
</evidence>
<dbReference type="SUPFAM" id="SSF57667">
    <property type="entry name" value="beta-beta-alpha zinc fingers"/>
    <property type="match status" value="1"/>
</dbReference>
<proteinExistence type="predicted"/>
<evidence type="ECO:0000256" key="2">
    <source>
        <dbReference type="ARBA" id="ARBA00022771"/>
    </source>
</evidence>
<protein>
    <recommendedName>
        <fullName evidence="6">BED-type domain-containing protein</fullName>
    </recommendedName>
</protein>
<dbReference type="AlphaFoldDB" id="A0A9R1UIX3"/>
<dbReference type="PANTHER" id="PTHR46481">
    <property type="entry name" value="ZINC FINGER BED DOMAIN-CONTAINING PROTEIN 4"/>
    <property type="match status" value="1"/>
</dbReference>
<dbReference type="InterPro" id="IPR036236">
    <property type="entry name" value="Znf_C2H2_sf"/>
</dbReference>
<evidence type="ECO:0000256" key="1">
    <source>
        <dbReference type="ARBA" id="ARBA00022723"/>
    </source>
</evidence>